<protein>
    <recommendedName>
        <fullName evidence="3">Mos1 transposase HTH domain-containing protein</fullName>
    </recommendedName>
</protein>
<dbReference type="GO" id="GO:0003676">
    <property type="term" value="F:nucleic acid binding"/>
    <property type="evidence" value="ECO:0007669"/>
    <property type="project" value="InterPro"/>
</dbReference>
<gene>
    <name evidence="1" type="ORF">EVAR_87223_1</name>
</gene>
<dbReference type="PANTHER" id="PTHR46060:SF1">
    <property type="entry name" value="MARINER MOS1 TRANSPOSASE-LIKE PROTEIN"/>
    <property type="match status" value="1"/>
</dbReference>
<name>A0A4C1ZSW1_EUMVA</name>
<evidence type="ECO:0000313" key="2">
    <source>
        <dbReference type="Proteomes" id="UP000299102"/>
    </source>
</evidence>
<sequence length="168" mass="19355">MLSRDDFRSINFYNSKYNLTAQQILIWLRTALGDEVPLKTTIYNWFSEFKRSRANQSTVWVHRDEPKPTKAAREQSASKRRITSLFDKAGHVATVALENCRTVNSDWYKTILLPEVIDKLRKNNCKPGIVLHYDNVSSHAAKQTNTFLKEKKHGTNKQSCINSRPGTV</sequence>
<proteinExistence type="predicted"/>
<dbReference type="AlphaFoldDB" id="A0A4C1ZSW1"/>
<accession>A0A4C1ZSW1</accession>
<reference evidence="1 2" key="1">
    <citation type="journal article" date="2019" name="Commun. Biol.">
        <title>The bagworm genome reveals a unique fibroin gene that provides high tensile strength.</title>
        <authorList>
            <person name="Kono N."/>
            <person name="Nakamura H."/>
            <person name="Ohtoshi R."/>
            <person name="Tomita M."/>
            <person name="Numata K."/>
            <person name="Arakawa K."/>
        </authorList>
    </citation>
    <scope>NUCLEOTIDE SEQUENCE [LARGE SCALE GENOMIC DNA]</scope>
</reference>
<evidence type="ECO:0000313" key="1">
    <source>
        <dbReference type="EMBL" id="GBP90119.1"/>
    </source>
</evidence>
<dbReference type="PANTHER" id="PTHR46060">
    <property type="entry name" value="MARINER MOS1 TRANSPOSASE-LIKE PROTEIN"/>
    <property type="match status" value="1"/>
</dbReference>
<dbReference type="InterPro" id="IPR036397">
    <property type="entry name" value="RNaseH_sf"/>
</dbReference>
<evidence type="ECO:0008006" key="3">
    <source>
        <dbReference type="Google" id="ProtNLM"/>
    </source>
</evidence>
<dbReference type="OrthoDB" id="10017160at2759"/>
<keyword evidence="2" id="KW-1185">Reference proteome</keyword>
<comment type="caution">
    <text evidence="1">The sequence shown here is derived from an EMBL/GenBank/DDBJ whole genome shotgun (WGS) entry which is preliminary data.</text>
</comment>
<dbReference type="InterPro" id="IPR052709">
    <property type="entry name" value="Transposase-MT_Hybrid"/>
</dbReference>
<dbReference type="Gene3D" id="3.30.420.10">
    <property type="entry name" value="Ribonuclease H-like superfamily/Ribonuclease H"/>
    <property type="match status" value="1"/>
</dbReference>
<organism evidence="1 2">
    <name type="scientific">Eumeta variegata</name>
    <name type="common">Bagworm moth</name>
    <name type="synonym">Eumeta japonica</name>
    <dbReference type="NCBI Taxonomy" id="151549"/>
    <lineage>
        <taxon>Eukaryota</taxon>
        <taxon>Metazoa</taxon>
        <taxon>Ecdysozoa</taxon>
        <taxon>Arthropoda</taxon>
        <taxon>Hexapoda</taxon>
        <taxon>Insecta</taxon>
        <taxon>Pterygota</taxon>
        <taxon>Neoptera</taxon>
        <taxon>Endopterygota</taxon>
        <taxon>Lepidoptera</taxon>
        <taxon>Glossata</taxon>
        <taxon>Ditrysia</taxon>
        <taxon>Tineoidea</taxon>
        <taxon>Psychidae</taxon>
        <taxon>Oiketicinae</taxon>
        <taxon>Eumeta</taxon>
    </lineage>
</organism>
<dbReference type="EMBL" id="BGZK01002059">
    <property type="protein sequence ID" value="GBP90119.1"/>
    <property type="molecule type" value="Genomic_DNA"/>
</dbReference>
<dbReference type="Proteomes" id="UP000299102">
    <property type="component" value="Unassembled WGS sequence"/>
</dbReference>